<keyword evidence="1" id="KW-0175">Coiled coil</keyword>
<proteinExistence type="predicted"/>
<feature type="coiled-coil region" evidence="1">
    <location>
        <begin position="66"/>
        <end position="93"/>
    </location>
</feature>
<evidence type="ECO:0000313" key="3">
    <source>
        <dbReference type="Proteomes" id="UP001595698"/>
    </source>
</evidence>
<gene>
    <name evidence="2" type="ORF">ACFOYY_02710</name>
</gene>
<dbReference type="RefSeq" id="WP_352010184.1">
    <property type="nucleotide sequence ID" value="NZ_JBHSBC010000001.1"/>
</dbReference>
<name>A0ABV8ESH2_9ACTN</name>
<sequence>MAGIDYSYDALEQCRTTVHELMKNFGELGGPYPAKTTDSTIFGRLTDSSALAEFLDGIEKTVDGELTNVTGKLKDVERALNDIEDNVRTANRAGGER</sequence>
<keyword evidence="3" id="KW-1185">Reference proteome</keyword>
<accession>A0ABV8ESH2</accession>
<evidence type="ECO:0000256" key="1">
    <source>
        <dbReference type="SAM" id="Coils"/>
    </source>
</evidence>
<evidence type="ECO:0008006" key="4">
    <source>
        <dbReference type="Google" id="ProtNLM"/>
    </source>
</evidence>
<evidence type="ECO:0000313" key="2">
    <source>
        <dbReference type="EMBL" id="MFC3979014.1"/>
    </source>
</evidence>
<reference evidence="3" key="1">
    <citation type="journal article" date="2019" name="Int. J. Syst. Evol. Microbiol.">
        <title>The Global Catalogue of Microorganisms (GCM) 10K type strain sequencing project: providing services to taxonomists for standard genome sequencing and annotation.</title>
        <authorList>
            <consortium name="The Broad Institute Genomics Platform"/>
            <consortium name="The Broad Institute Genome Sequencing Center for Infectious Disease"/>
            <person name="Wu L."/>
            <person name="Ma J."/>
        </authorList>
    </citation>
    <scope>NUCLEOTIDE SEQUENCE [LARGE SCALE GENOMIC DNA]</scope>
    <source>
        <strain evidence="3">TBRC 7912</strain>
    </source>
</reference>
<dbReference type="EMBL" id="JBHSBC010000001">
    <property type="protein sequence ID" value="MFC3979014.1"/>
    <property type="molecule type" value="Genomic_DNA"/>
</dbReference>
<protein>
    <recommendedName>
        <fullName evidence="4">ESX-1 secretion-associated protein</fullName>
    </recommendedName>
</protein>
<comment type="caution">
    <text evidence="2">The sequence shown here is derived from an EMBL/GenBank/DDBJ whole genome shotgun (WGS) entry which is preliminary data.</text>
</comment>
<organism evidence="2 3">
    <name type="scientific">Streptosporangium jomthongense</name>
    <dbReference type="NCBI Taxonomy" id="1193683"/>
    <lineage>
        <taxon>Bacteria</taxon>
        <taxon>Bacillati</taxon>
        <taxon>Actinomycetota</taxon>
        <taxon>Actinomycetes</taxon>
        <taxon>Streptosporangiales</taxon>
        <taxon>Streptosporangiaceae</taxon>
        <taxon>Streptosporangium</taxon>
    </lineage>
</organism>
<dbReference type="Proteomes" id="UP001595698">
    <property type="component" value="Unassembled WGS sequence"/>
</dbReference>